<dbReference type="GO" id="GO:0005524">
    <property type="term" value="F:ATP binding"/>
    <property type="evidence" value="ECO:0007669"/>
    <property type="project" value="UniProtKB-KW"/>
</dbReference>
<dbReference type="InterPro" id="IPR009008">
    <property type="entry name" value="Val/Leu/Ile-tRNA-synth_edit"/>
</dbReference>
<evidence type="ECO:0000256" key="1">
    <source>
        <dbReference type="ARBA" id="ARBA00022598"/>
    </source>
</evidence>
<organism evidence="6 7">
    <name type="scientific">Streblomastix strix</name>
    <dbReference type="NCBI Taxonomy" id="222440"/>
    <lineage>
        <taxon>Eukaryota</taxon>
        <taxon>Metamonada</taxon>
        <taxon>Preaxostyla</taxon>
        <taxon>Oxymonadida</taxon>
        <taxon>Streblomastigidae</taxon>
        <taxon>Streblomastix</taxon>
    </lineage>
</organism>
<keyword evidence="4" id="KW-0648">Protein biosynthesis</keyword>
<evidence type="ECO:0000313" key="7">
    <source>
        <dbReference type="Proteomes" id="UP000324800"/>
    </source>
</evidence>
<name>A0A5J4T7Y2_9EUKA</name>
<accession>A0A5J4T7Y2</accession>
<keyword evidence="3" id="KW-0067">ATP-binding</keyword>
<dbReference type="PANTHER" id="PTHR42780:SF1">
    <property type="entry name" value="ISOLEUCINE--TRNA LIGASE, CYTOPLASMIC"/>
    <property type="match status" value="1"/>
</dbReference>
<dbReference type="GO" id="GO:0006428">
    <property type="term" value="P:isoleucyl-tRNA aminoacylation"/>
    <property type="evidence" value="ECO:0007669"/>
    <property type="project" value="TreeGrafter"/>
</dbReference>
<keyword evidence="1" id="KW-0436">Ligase</keyword>
<dbReference type="Gene3D" id="3.90.740.10">
    <property type="entry name" value="Valyl/Leucyl/Isoleucyl-tRNA synthetase, editing domain"/>
    <property type="match status" value="1"/>
</dbReference>
<gene>
    <name evidence="6" type="ORF">EZS28_050155</name>
</gene>
<keyword evidence="5" id="KW-0030">Aminoacyl-tRNA synthetase</keyword>
<reference evidence="6 7" key="1">
    <citation type="submission" date="2019-03" db="EMBL/GenBank/DDBJ databases">
        <title>Single cell metagenomics reveals metabolic interactions within the superorganism composed of flagellate Streblomastix strix and complex community of Bacteroidetes bacteria on its surface.</title>
        <authorList>
            <person name="Treitli S.C."/>
            <person name="Kolisko M."/>
            <person name="Husnik F."/>
            <person name="Keeling P."/>
            <person name="Hampl V."/>
        </authorList>
    </citation>
    <scope>NUCLEOTIDE SEQUENCE [LARGE SCALE GENOMIC DNA]</scope>
    <source>
        <strain evidence="6">ST1C</strain>
    </source>
</reference>
<feature type="non-terminal residue" evidence="6">
    <location>
        <position position="1"/>
    </location>
</feature>
<evidence type="ECO:0000256" key="5">
    <source>
        <dbReference type="ARBA" id="ARBA00023146"/>
    </source>
</evidence>
<dbReference type="EMBL" id="SNRW01036521">
    <property type="protein sequence ID" value="KAA6354318.1"/>
    <property type="molecule type" value="Genomic_DNA"/>
</dbReference>
<dbReference type="SUPFAM" id="SSF50677">
    <property type="entry name" value="ValRS/IleRS/LeuRS editing domain"/>
    <property type="match status" value="1"/>
</dbReference>
<evidence type="ECO:0000313" key="6">
    <source>
        <dbReference type="EMBL" id="KAA6354318.1"/>
    </source>
</evidence>
<dbReference type="GO" id="GO:0002161">
    <property type="term" value="F:aminoacyl-tRNA deacylase activity"/>
    <property type="evidence" value="ECO:0007669"/>
    <property type="project" value="InterPro"/>
</dbReference>
<protein>
    <submittedName>
        <fullName evidence="6">Uncharacterized protein</fullName>
    </submittedName>
</protein>
<evidence type="ECO:0000256" key="2">
    <source>
        <dbReference type="ARBA" id="ARBA00022741"/>
    </source>
</evidence>
<dbReference type="InterPro" id="IPR023586">
    <property type="entry name" value="Ile-tRNA-ligase_type2"/>
</dbReference>
<sequence length="154" mass="17660">FGFNLLDDQFEIQKEESNKKFPTLILACIFRSFDAKDVEVVLNNAIVTIKSSDLLERYYETQFKYFKNLELMPCRHIVVSGDYFKRDSVTSIIHYILFFRGDDYSVCISGGVMTGKEGLIACSVDNNGCFTREVDDYAGRCVKKCDKDIIKSII</sequence>
<evidence type="ECO:0000256" key="4">
    <source>
        <dbReference type="ARBA" id="ARBA00022917"/>
    </source>
</evidence>
<dbReference type="GO" id="GO:0004822">
    <property type="term" value="F:isoleucine-tRNA ligase activity"/>
    <property type="evidence" value="ECO:0007669"/>
    <property type="project" value="InterPro"/>
</dbReference>
<keyword evidence="2" id="KW-0547">Nucleotide-binding</keyword>
<comment type="caution">
    <text evidence="6">The sequence shown here is derived from an EMBL/GenBank/DDBJ whole genome shotgun (WGS) entry which is preliminary data.</text>
</comment>
<proteinExistence type="predicted"/>
<dbReference type="Proteomes" id="UP000324800">
    <property type="component" value="Unassembled WGS sequence"/>
</dbReference>
<dbReference type="PANTHER" id="PTHR42780">
    <property type="entry name" value="SOLEUCYL-TRNA SYNTHETASE"/>
    <property type="match status" value="1"/>
</dbReference>
<evidence type="ECO:0000256" key="3">
    <source>
        <dbReference type="ARBA" id="ARBA00022840"/>
    </source>
</evidence>
<dbReference type="AlphaFoldDB" id="A0A5J4T7Y2"/>